<feature type="domain" description="Endonuclease GajA/Old nuclease/RecF-like AAA" evidence="1">
    <location>
        <begin position="422"/>
        <end position="505"/>
    </location>
</feature>
<evidence type="ECO:0000313" key="2">
    <source>
        <dbReference type="EMBL" id="AKQ45123.1"/>
    </source>
</evidence>
<dbReference type="KEGG" id="ruf:TH63_04905"/>
<dbReference type="RefSeq" id="WP_048919965.1">
    <property type="nucleotide sequence ID" value="NZ_CP010777.1"/>
</dbReference>
<keyword evidence="3" id="KW-1185">Reference proteome</keyword>
<dbReference type="InterPro" id="IPR041685">
    <property type="entry name" value="AAA_GajA/Old/RecF-like"/>
</dbReference>
<evidence type="ECO:0000259" key="1">
    <source>
        <dbReference type="Pfam" id="PF13175"/>
    </source>
</evidence>
<dbReference type="AlphaFoldDB" id="A0A0H4VID7"/>
<reference evidence="2 3" key="1">
    <citation type="submission" date="2015-01" db="EMBL/GenBank/DDBJ databases">
        <title>Rufibacter sp./DG31D/ whole genome sequencing.</title>
        <authorList>
            <person name="Kim M.K."/>
            <person name="Srinivasan S."/>
            <person name="Lee J.-J."/>
        </authorList>
    </citation>
    <scope>NUCLEOTIDE SEQUENCE [LARGE SCALE GENOMIC DNA]</scope>
    <source>
        <strain evidence="2 3">DG31D</strain>
    </source>
</reference>
<dbReference type="Pfam" id="PF13175">
    <property type="entry name" value="AAA_15"/>
    <property type="match status" value="2"/>
</dbReference>
<accession>A0A0H4VID7</accession>
<dbReference type="InterPro" id="IPR051396">
    <property type="entry name" value="Bact_Antivir_Def_Nuclease"/>
</dbReference>
<dbReference type="PATRIC" id="fig|1379910.4.peg.1065"/>
<sequence>MAFIKSLGVENFRTFNSMVSIELESINVLTGVNNSGKSSLSKLLLLIKDSFVDNKFLQNLDFAGKSHSLGDYQNAVFEQNSSEAISILVDFPIFKTDKYKIHLKYLPKKDVKSYKAECISLVVFEKSSNVELFSLARKSFSNEKVDHYFDSIQDSFDLFINISKFTQEVQFILKKIKEKEEENANWFKRVSSSSIEYLEDPKEQYGTKFEEFDFRVEKQYVDIHLSGPQYNFGSNETMLKLKTSIEEFLNLKLKDDIKFSSIFTGYDVDSLYGPESSLKDFNTLENAIYSLSFQNIRVIRKKEVKGKVVAVLLGLLFTDAFYVIKSFFTKNLNHLPLSRGELKRLHLGDGNILDRVITDLYFHERNEGFSLPKTFILEWIRKFGIDDFNDYEIKHFPEHDVCTFALLKTTGSPYKIVKRKVLADLGFGVAQLILLLSKIATLARQQGQYYGEYRELDCTPQLLIIEEPESHFHPKWQSLLADMLIDACDRFNIQFIIETHSEYFVRRLQYHVANETVSSECIRIYYINKNGPNNTLIKYMELGYNGSFREQFESGFFDELTTLYDEIKVVQEIQAYKNEIDEFKKRYNTDITCIVLTEDAEADDNINSNLGLVLKSNGFCMDKVKIKTYHTSGDLRLAAGMIKAYEDLDNVKLIVWHLDGDFEYTKKLATVEGLIAKQGLTKTMPFVTKYNDIEGYFINEKHIKYLCPTLKISLIRSLILKAQNELQEKSLKILIKRLSDNVEPAVLLYNSNPLIYSHTKSMVKKLNNLINQHLKLKNTLAILQYSPYLLDDKLKAYSKILV</sequence>
<organism evidence="2 3">
    <name type="scientific">Rufibacter radiotolerans</name>
    <dbReference type="NCBI Taxonomy" id="1379910"/>
    <lineage>
        <taxon>Bacteria</taxon>
        <taxon>Pseudomonadati</taxon>
        <taxon>Bacteroidota</taxon>
        <taxon>Cytophagia</taxon>
        <taxon>Cytophagales</taxon>
        <taxon>Hymenobacteraceae</taxon>
        <taxon>Rufibacter</taxon>
    </lineage>
</organism>
<evidence type="ECO:0000313" key="3">
    <source>
        <dbReference type="Proteomes" id="UP000036458"/>
    </source>
</evidence>
<dbReference type="Proteomes" id="UP000036458">
    <property type="component" value="Chromosome"/>
</dbReference>
<proteinExistence type="predicted"/>
<dbReference type="SUPFAM" id="SSF52540">
    <property type="entry name" value="P-loop containing nucleoside triphosphate hydrolases"/>
    <property type="match status" value="1"/>
</dbReference>
<dbReference type="PANTHER" id="PTHR43581:SF2">
    <property type="entry name" value="EXCINUCLEASE ATPASE SUBUNIT"/>
    <property type="match status" value="1"/>
</dbReference>
<dbReference type="InterPro" id="IPR027417">
    <property type="entry name" value="P-loop_NTPase"/>
</dbReference>
<dbReference type="EMBL" id="CP010777">
    <property type="protein sequence ID" value="AKQ45123.1"/>
    <property type="molecule type" value="Genomic_DNA"/>
</dbReference>
<name>A0A0H4VID7_9BACT</name>
<dbReference type="OrthoDB" id="866678at2"/>
<dbReference type="Gene3D" id="3.40.50.300">
    <property type="entry name" value="P-loop containing nucleotide triphosphate hydrolases"/>
    <property type="match status" value="2"/>
</dbReference>
<feature type="domain" description="Endonuclease GajA/Old nuclease/RecF-like AAA" evidence="1">
    <location>
        <begin position="4"/>
        <end position="219"/>
    </location>
</feature>
<protein>
    <recommendedName>
        <fullName evidence="1">Endonuclease GajA/Old nuclease/RecF-like AAA domain-containing protein</fullName>
    </recommendedName>
</protein>
<dbReference type="PANTHER" id="PTHR43581">
    <property type="entry name" value="ATP/GTP PHOSPHATASE"/>
    <property type="match status" value="1"/>
</dbReference>
<gene>
    <name evidence="2" type="ORF">TH63_04905</name>
</gene>